<keyword evidence="4" id="KW-1185">Reference proteome</keyword>
<name>A0A6A6PC18_9PEZI</name>
<dbReference type="Proteomes" id="UP000799766">
    <property type="component" value="Unassembled WGS sequence"/>
</dbReference>
<keyword evidence="2" id="KW-0472">Membrane</keyword>
<reference evidence="3" key="1">
    <citation type="journal article" date="2020" name="Stud. Mycol.">
        <title>101 Dothideomycetes genomes: a test case for predicting lifestyles and emergence of pathogens.</title>
        <authorList>
            <person name="Haridas S."/>
            <person name="Albert R."/>
            <person name="Binder M."/>
            <person name="Bloem J."/>
            <person name="Labutti K."/>
            <person name="Salamov A."/>
            <person name="Andreopoulos B."/>
            <person name="Baker S."/>
            <person name="Barry K."/>
            <person name="Bills G."/>
            <person name="Bluhm B."/>
            <person name="Cannon C."/>
            <person name="Castanera R."/>
            <person name="Culley D."/>
            <person name="Daum C."/>
            <person name="Ezra D."/>
            <person name="Gonzalez J."/>
            <person name="Henrissat B."/>
            <person name="Kuo A."/>
            <person name="Liang C."/>
            <person name="Lipzen A."/>
            <person name="Lutzoni F."/>
            <person name="Magnuson J."/>
            <person name="Mondo S."/>
            <person name="Nolan M."/>
            <person name="Ohm R."/>
            <person name="Pangilinan J."/>
            <person name="Park H.-J."/>
            <person name="Ramirez L."/>
            <person name="Alfaro M."/>
            <person name="Sun H."/>
            <person name="Tritt A."/>
            <person name="Yoshinaga Y."/>
            <person name="Zwiers L.-H."/>
            <person name="Turgeon B."/>
            <person name="Goodwin S."/>
            <person name="Spatafora J."/>
            <person name="Crous P."/>
            <person name="Grigoriev I."/>
        </authorList>
    </citation>
    <scope>NUCLEOTIDE SEQUENCE</scope>
    <source>
        <strain evidence="3">ATCC 16933</strain>
    </source>
</reference>
<feature type="compositionally biased region" description="Basic and acidic residues" evidence="1">
    <location>
        <begin position="623"/>
        <end position="635"/>
    </location>
</feature>
<feature type="transmembrane region" description="Helical" evidence="2">
    <location>
        <begin position="94"/>
        <end position="115"/>
    </location>
</feature>
<feature type="region of interest" description="Disordered" evidence="1">
    <location>
        <begin position="28"/>
        <end position="81"/>
    </location>
</feature>
<dbReference type="AlphaFoldDB" id="A0A6A6PC18"/>
<dbReference type="PANTHER" id="PTHR36205">
    <property type="entry name" value="CHROMOSOME 19, WHOLE GENOME SHOTGUN SEQUENCE"/>
    <property type="match status" value="1"/>
</dbReference>
<keyword evidence="2" id="KW-0812">Transmembrane</keyword>
<keyword evidence="2" id="KW-1133">Transmembrane helix</keyword>
<sequence>MRSFNPLSLARRKLPAYSSVPTYASDDELDVEKLRRSPSSVDGSSYDSSAASSRNVSGSCDGMMGAARRSPSPRGGARSSNAYTYRAPRKFSRYFALAIGSTIVLFVLTLTRLSWVSSKKVELGVEKAPKPPPPWEKFPFLKRYHGGIRTLVSREENEPEYPGDGPNIPEPSSSAAPKGRRDEPEEDDASTFPASTAFNPYPDYTSEEYVANYTVVRECFLDDEETIRIPMLQSYPGVTSGMPDNVMGSYDIFGLRDDVCFERFGRLGPYGLGYGRNLGGTGAGMEGDREGIDDVWALNAEVDFREVKWADVQKRCLEANKHRFKPMPPHRNHFFLSMGAGGPAAEAAEMDPAESDGTVLDKRQDSQAANTSDNSLGASTPTTLVANQHLRRTAVLIRTWWNYKYDQEDIMYLRALISELSIRSGGEYTVHFLIHVKDDNKQIWADDDIYQQVLNDSLPEEFRGMGTLWSERQMGLIYGGVAESFYRNLPVHGAYRSTFMPVQYFAHQHPEYDFFWHWEMDVRYTGNYYHLFDKVDKFARDQPRKGLWERNSRFYVPSEHGSWEDFKQLVRFQTEQGTNNRNNIYAEMAATDPNSPDSASLSRPERPIWGPEPPIDDDIDTSEDPKPPTELKDDDYSWGVGEDADLITFNPLFDPAGTNWILAEDVTGYNTTRGLPPRRTAIITTSRLSRRLLARMHAETSLGRHTMFSEMWPGSCALHHGLKAVYAPHPVYVDRRWPTDYLAAIFNGGRNGAAGGARGSVFSDERQHNFKGTTWYYDAGFAPNLWKRWLGYKVDNDGGEQWEVANEGRMCLPAMLLHPVKQVDLVYEHQAGED</sequence>
<dbReference type="OrthoDB" id="3353407at2759"/>
<evidence type="ECO:0000313" key="3">
    <source>
        <dbReference type="EMBL" id="KAF2461468.1"/>
    </source>
</evidence>
<proteinExistence type="predicted"/>
<dbReference type="Pfam" id="PF11885">
    <property type="entry name" value="DUF3405"/>
    <property type="match status" value="1"/>
</dbReference>
<dbReference type="EMBL" id="MU001671">
    <property type="protein sequence ID" value="KAF2461468.1"/>
    <property type="molecule type" value="Genomic_DNA"/>
</dbReference>
<feature type="region of interest" description="Disordered" evidence="1">
    <location>
        <begin position="155"/>
        <end position="197"/>
    </location>
</feature>
<feature type="region of interest" description="Disordered" evidence="1">
    <location>
        <begin position="589"/>
        <end position="637"/>
    </location>
</feature>
<protein>
    <recommendedName>
        <fullName evidence="5">Major facilitator superfamily transporter</fullName>
    </recommendedName>
</protein>
<dbReference type="InterPro" id="IPR021822">
    <property type="entry name" value="DUF3405"/>
</dbReference>
<feature type="compositionally biased region" description="Low complexity" evidence="1">
    <location>
        <begin position="37"/>
        <end position="80"/>
    </location>
</feature>
<organism evidence="3 4">
    <name type="scientific">Lineolata rhizophorae</name>
    <dbReference type="NCBI Taxonomy" id="578093"/>
    <lineage>
        <taxon>Eukaryota</taxon>
        <taxon>Fungi</taxon>
        <taxon>Dikarya</taxon>
        <taxon>Ascomycota</taxon>
        <taxon>Pezizomycotina</taxon>
        <taxon>Dothideomycetes</taxon>
        <taxon>Dothideomycetes incertae sedis</taxon>
        <taxon>Lineolatales</taxon>
        <taxon>Lineolataceae</taxon>
        <taxon>Lineolata</taxon>
    </lineage>
</organism>
<accession>A0A6A6PC18</accession>
<dbReference type="PANTHER" id="PTHR36205:SF1">
    <property type="entry name" value="MAJOR FACILITATOR SUPERFAMILY TRANSPORTER"/>
    <property type="match status" value="1"/>
</dbReference>
<feature type="compositionally biased region" description="Polar residues" evidence="1">
    <location>
        <begin position="592"/>
        <end position="601"/>
    </location>
</feature>
<evidence type="ECO:0008006" key="5">
    <source>
        <dbReference type="Google" id="ProtNLM"/>
    </source>
</evidence>
<gene>
    <name evidence="3" type="ORF">BDY21DRAFT_332257</name>
</gene>
<evidence type="ECO:0000256" key="1">
    <source>
        <dbReference type="SAM" id="MobiDB-lite"/>
    </source>
</evidence>
<evidence type="ECO:0000256" key="2">
    <source>
        <dbReference type="SAM" id="Phobius"/>
    </source>
</evidence>
<evidence type="ECO:0000313" key="4">
    <source>
        <dbReference type="Proteomes" id="UP000799766"/>
    </source>
</evidence>